<keyword evidence="9" id="KW-0067">ATP-binding</keyword>
<evidence type="ECO:0000256" key="12">
    <source>
        <dbReference type="ARBA" id="ARBA00023136"/>
    </source>
</evidence>
<evidence type="ECO:0000256" key="4">
    <source>
        <dbReference type="ARBA" id="ARBA00022553"/>
    </source>
</evidence>
<dbReference type="Pfam" id="PF02518">
    <property type="entry name" value="HATPase_c"/>
    <property type="match status" value="1"/>
</dbReference>
<dbReference type="EMBL" id="BLXY01000001">
    <property type="protein sequence ID" value="GFO62319.1"/>
    <property type="molecule type" value="Genomic_DNA"/>
</dbReference>
<dbReference type="PRINTS" id="PR00344">
    <property type="entry name" value="BCTRLSENSOR"/>
</dbReference>
<keyword evidence="5" id="KW-0808">Transferase</keyword>
<evidence type="ECO:0000256" key="9">
    <source>
        <dbReference type="ARBA" id="ARBA00022840"/>
    </source>
</evidence>
<evidence type="ECO:0000256" key="2">
    <source>
        <dbReference type="ARBA" id="ARBA00004141"/>
    </source>
</evidence>
<keyword evidence="7" id="KW-0547">Nucleotide-binding</keyword>
<evidence type="ECO:0000256" key="5">
    <source>
        <dbReference type="ARBA" id="ARBA00022679"/>
    </source>
</evidence>
<dbReference type="CDD" id="cd00075">
    <property type="entry name" value="HATPase"/>
    <property type="match status" value="1"/>
</dbReference>
<evidence type="ECO:0000256" key="10">
    <source>
        <dbReference type="ARBA" id="ARBA00022989"/>
    </source>
</evidence>
<evidence type="ECO:0000256" key="13">
    <source>
        <dbReference type="SAM" id="Phobius"/>
    </source>
</evidence>
<dbReference type="InterPro" id="IPR036097">
    <property type="entry name" value="HisK_dim/P_sf"/>
</dbReference>
<reference evidence="16" key="3">
    <citation type="submission" date="2022-04" db="EMBL/GenBank/DDBJ databases">
        <authorList>
            <person name="Liu G."/>
        </authorList>
    </citation>
    <scope>NUCLEOTIDE SEQUENCE</scope>
    <source>
        <strain evidence="16">RG22</strain>
    </source>
</reference>
<dbReference type="Proteomes" id="UP000568888">
    <property type="component" value="Unassembled WGS sequence"/>
</dbReference>
<dbReference type="Gene3D" id="3.30.450.40">
    <property type="match status" value="1"/>
</dbReference>
<evidence type="ECO:0000313" key="18">
    <source>
        <dbReference type="Proteomes" id="UP000831485"/>
    </source>
</evidence>
<dbReference type="EMBL" id="CP096574">
    <property type="protein sequence ID" value="UPU36074.1"/>
    <property type="molecule type" value="Genomic_DNA"/>
</dbReference>
<keyword evidence="6 13" id="KW-0812">Transmembrane</keyword>
<name>A0A6V8MS92_9BACT</name>
<evidence type="ECO:0000313" key="17">
    <source>
        <dbReference type="Proteomes" id="UP000568888"/>
    </source>
</evidence>
<dbReference type="InterPro" id="IPR005467">
    <property type="entry name" value="His_kinase_dom"/>
</dbReference>
<dbReference type="InterPro" id="IPR025201">
    <property type="entry name" value="KdpD_TM"/>
</dbReference>
<evidence type="ECO:0000256" key="8">
    <source>
        <dbReference type="ARBA" id="ARBA00022777"/>
    </source>
</evidence>
<dbReference type="InterPro" id="IPR029016">
    <property type="entry name" value="GAF-like_dom_sf"/>
</dbReference>
<evidence type="ECO:0000313" key="16">
    <source>
        <dbReference type="EMBL" id="UPU36074.1"/>
    </source>
</evidence>
<evidence type="ECO:0000259" key="14">
    <source>
        <dbReference type="PROSITE" id="PS50109"/>
    </source>
</evidence>
<dbReference type="AlphaFoldDB" id="A0A6V8MS92"/>
<feature type="transmembrane region" description="Helical" evidence="13">
    <location>
        <begin position="25"/>
        <end position="44"/>
    </location>
</feature>
<feature type="transmembrane region" description="Helical" evidence="13">
    <location>
        <begin position="76"/>
        <end position="93"/>
    </location>
</feature>
<feature type="transmembrane region" description="Helical" evidence="13">
    <location>
        <begin position="105"/>
        <end position="124"/>
    </location>
</feature>
<dbReference type="InterPro" id="IPR038318">
    <property type="entry name" value="KdpD_sf"/>
</dbReference>
<dbReference type="InterPro" id="IPR004358">
    <property type="entry name" value="Sig_transdc_His_kin-like_C"/>
</dbReference>
<dbReference type="Pfam" id="PF13493">
    <property type="entry name" value="DUF4118"/>
    <property type="match status" value="1"/>
</dbReference>
<dbReference type="PROSITE" id="PS50109">
    <property type="entry name" value="HIS_KIN"/>
    <property type="match status" value="1"/>
</dbReference>
<dbReference type="RefSeq" id="WP_183344234.1">
    <property type="nucleotide sequence ID" value="NZ_BLXY01000001.1"/>
</dbReference>
<dbReference type="InterPro" id="IPR003018">
    <property type="entry name" value="GAF"/>
</dbReference>
<dbReference type="GO" id="GO:0000155">
    <property type="term" value="F:phosphorelay sensor kinase activity"/>
    <property type="evidence" value="ECO:0007669"/>
    <property type="project" value="InterPro"/>
</dbReference>
<dbReference type="GO" id="GO:0005524">
    <property type="term" value="F:ATP binding"/>
    <property type="evidence" value="ECO:0007669"/>
    <property type="project" value="UniProtKB-KW"/>
</dbReference>
<keyword evidence="11" id="KW-0902">Two-component regulatory system</keyword>
<dbReference type="InterPro" id="IPR036890">
    <property type="entry name" value="HATPase_C_sf"/>
</dbReference>
<dbReference type="Pfam" id="PF00512">
    <property type="entry name" value="HisKA"/>
    <property type="match status" value="1"/>
</dbReference>
<evidence type="ECO:0000256" key="7">
    <source>
        <dbReference type="ARBA" id="ARBA00022741"/>
    </source>
</evidence>
<reference evidence="17" key="1">
    <citation type="submission" date="2020-06" db="EMBL/GenBank/DDBJ databases">
        <title>Draft genomic sequecing of Geomonas sp. Red736.</title>
        <authorList>
            <person name="Itoh H."/>
            <person name="Xu Z.X."/>
            <person name="Ushijima N."/>
            <person name="Masuda Y."/>
            <person name="Shiratori Y."/>
            <person name="Senoo K."/>
        </authorList>
    </citation>
    <scope>NUCLEOTIDE SEQUENCE [LARGE SCALE GENOMIC DNA]</scope>
    <source>
        <strain evidence="17">Red736</strain>
    </source>
</reference>
<dbReference type="PANTHER" id="PTHR45569">
    <property type="entry name" value="SENSOR PROTEIN KDPD"/>
    <property type="match status" value="1"/>
</dbReference>
<dbReference type="FunFam" id="3.30.565.10:FF:000042">
    <property type="entry name" value="Two-component sensor histidine kinase KdpD"/>
    <property type="match status" value="1"/>
</dbReference>
<evidence type="ECO:0000256" key="3">
    <source>
        <dbReference type="ARBA" id="ARBA00012438"/>
    </source>
</evidence>
<dbReference type="SUPFAM" id="SSF47384">
    <property type="entry name" value="Homodimeric domain of signal transducing histidine kinase"/>
    <property type="match status" value="1"/>
</dbReference>
<dbReference type="Gene3D" id="1.20.120.620">
    <property type="entry name" value="Backbone structure of the membrane domain of e. Coli histidine kinase receptor kdpd"/>
    <property type="match status" value="1"/>
</dbReference>
<dbReference type="CDD" id="cd00082">
    <property type="entry name" value="HisKA"/>
    <property type="match status" value="1"/>
</dbReference>
<dbReference type="Proteomes" id="UP000831485">
    <property type="component" value="Chromosome"/>
</dbReference>
<dbReference type="Pfam" id="PF13492">
    <property type="entry name" value="GAF_3"/>
    <property type="match status" value="1"/>
</dbReference>
<dbReference type="GO" id="GO:0042802">
    <property type="term" value="F:identical protein binding"/>
    <property type="evidence" value="ECO:0007669"/>
    <property type="project" value="UniProtKB-ARBA"/>
</dbReference>
<evidence type="ECO:0000313" key="15">
    <source>
        <dbReference type="EMBL" id="GFO62319.1"/>
    </source>
</evidence>
<dbReference type="EC" id="2.7.13.3" evidence="3"/>
<keyword evidence="18" id="KW-1185">Reference proteome</keyword>
<dbReference type="PANTHER" id="PTHR45569:SF1">
    <property type="entry name" value="SENSOR PROTEIN KDPD"/>
    <property type="match status" value="1"/>
</dbReference>
<sequence>MSVNEGKSTLIGGSFRERLTGIRDLGAVGYCAAIAMVAAATLICNQARPYLSPVNMVMGYLLVVVLAALFLGRRPAMLSALLGVLAFDFFFVPPRFSFSVEEKEYLMTFFALFTVGLVISSLVAKARERLDALRVSERQTTSLYHLSRDLAAATDNAALVKAAVDNIQQSLGGEVAVLLAREGELELAAGSDGFAPEPDRLKVARWALHSRRMAGAGTDAHAGDPLTYVPLKALLETHGVLVLRLDEDDILHPEELHRLLNAYAAQIAMALERLRLLQQAQETRLLKERENLERALLNSISHDLRTPLTAITGALSAVLEEGDKLNSGSRAELLETAREEAARLNRFVGNLLDMTRLEAGVLQLKKEPCDVQDLIGTALATVEPRLAGVAVSVRLAPELPLVSLDFVLMLQVLVNLLDNALKHAAAGGELEIAADVAGERLVLGVADRGAGVPEADLPRIFEKFYRTPVPEVVGGTGLGLSICRGIVEAHGGAIRAENREGKGLRIVVEVPLGVAAEGRVDEG</sequence>
<dbReference type="SUPFAM" id="SSF55874">
    <property type="entry name" value="ATPase domain of HSP90 chaperone/DNA topoisomerase II/histidine kinase"/>
    <property type="match status" value="1"/>
</dbReference>
<evidence type="ECO:0000256" key="6">
    <source>
        <dbReference type="ARBA" id="ARBA00022692"/>
    </source>
</evidence>
<dbReference type="InterPro" id="IPR003661">
    <property type="entry name" value="HisK_dim/P_dom"/>
</dbReference>
<dbReference type="Gene3D" id="1.10.287.130">
    <property type="match status" value="1"/>
</dbReference>
<comment type="subcellular location">
    <subcellularLocation>
        <location evidence="2">Membrane</location>
        <topology evidence="2">Multi-pass membrane protein</topology>
    </subcellularLocation>
</comment>
<dbReference type="InterPro" id="IPR003594">
    <property type="entry name" value="HATPase_dom"/>
</dbReference>
<feature type="domain" description="Histidine kinase" evidence="14">
    <location>
        <begin position="299"/>
        <end position="514"/>
    </location>
</feature>
<protein>
    <recommendedName>
        <fullName evidence="3">histidine kinase</fullName>
        <ecNumber evidence="3">2.7.13.3</ecNumber>
    </recommendedName>
</protein>
<dbReference type="SMART" id="SM00388">
    <property type="entry name" value="HisKA"/>
    <property type="match status" value="1"/>
</dbReference>
<gene>
    <name evidence="15" type="ORF">GMPD_02380</name>
    <name evidence="16" type="ORF">M1B72_22000</name>
</gene>
<evidence type="ECO:0000256" key="1">
    <source>
        <dbReference type="ARBA" id="ARBA00000085"/>
    </source>
</evidence>
<dbReference type="Gene3D" id="3.30.565.10">
    <property type="entry name" value="Histidine kinase-like ATPase, C-terminal domain"/>
    <property type="match status" value="1"/>
</dbReference>
<dbReference type="GO" id="GO:0005886">
    <property type="term" value="C:plasma membrane"/>
    <property type="evidence" value="ECO:0007669"/>
    <property type="project" value="TreeGrafter"/>
</dbReference>
<keyword evidence="4" id="KW-0597">Phosphoprotein</keyword>
<organism evidence="15 17">
    <name type="scientific">Geomonas paludis</name>
    <dbReference type="NCBI Taxonomy" id="2740185"/>
    <lineage>
        <taxon>Bacteria</taxon>
        <taxon>Pseudomonadati</taxon>
        <taxon>Thermodesulfobacteriota</taxon>
        <taxon>Desulfuromonadia</taxon>
        <taxon>Geobacterales</taxon>
        <taxon>Geobacteraceae</taxon>
        <taxon>Geomonas</taxon>
    </lineage>
</organism>
<keyword evidence="10 13" id="KW-1133">Transmembrane helix</keyword>
<feature type="transmembrane region" description="Helical" evidence="13">
    <location>
        <begin position="50"/>
        <end position="71"/>
    </location>
</feature>
<reference evidence="15" key="2">
    <citation type="journal article" date="2021" name="Int. J. Syst. Evol. Microbiol.">
        <title>Geomonas silvestris sp. nov., Geomonas paludis sp. nov. and Geomonas limicola sp. nov., isolated from terrestrial environments, and emended description of the genus Geomonas.</title>
        <authorList>
            <person name="Itoh H."/>
            <person name="Xu Z."/>
            <person name="Masuda Y."/>
            <person name="Ushijima N."/>
            <person name="Hayakawa C."/>
            <person name="Shiratori Y."/>
            <person name="Senoo K."/>
        </authorList>
    </citation>
    <scope>NUCLEOTIDE SEQUENCE</scope>
    <source>
        <strain evidence="15">Red736</strain>
    </source>
</reference>
<evidence type="ECO:0000256" key="11">
    <source>
        <dbReference type="ARBA" id="ARBA00023012"/>
    </source>
</evidence>
<dbReference type="InterPro" id="IPR052023">
    <property type="entry name" value="Histidine_kinase_KdpD"/>
</dbReference>
<dbReference type="SMART" id="SM00387">
    <property type="entry name" value="HATPase_c"/>
    <property type="match status" value="1"/>
</dbReference>
<accession>A0A6V8MS92</accession>
<comment type="catalytic activity">
    <reaction evidence="1">
        <text>ATP + protein L-histidine = ADP + protein N-phospho-L-histidine.</text>
        <dbReference type="EC" id="2.7.13.3"/>
    </reaction>
</comment>
<dbReference type="SUPFAM" id="SSF55781">
    <property type="entry name" value="GAF domain-like"/>
    <property type="match status" value="1"/>
</dbReference>
<keyword evidence="12 13" id="KW-0472">Membrane</keyword>
<proteinExistence type="predicted"/>
<keyword evidence="8" id="KW-0418">Kinase</keyword>